<dbReference type="SUPFAM" id="SSF52833">
    <property type="entry name" value="Thioredoxin-like"/>
    <property type="match status" value="2"/>
</dbReference>
<dbReference type="InterPro" id="IPR023753">
    <property type="entry name" value="FAD/NAD-binding_dom"/>
</dbReference>
<evidence type="ECO:0000256" key="3">
    <source>
        <dbReference type="ARBA" id="ARBA00022827"/>
    </source>
</evidence>
<evidence type="ECO:0000256" key="2">
    <source>
        <dbReference type="ARBA" id="ARBA00022630"/>
    </source>
</evidence>
<dbReference type="Pfam" id="PF07992">
    <property type="entry name" value="Pyr_redox_2"/>
    <property type="match status" value="1"/>
</dbReference>
<dbReference type="Pfam" id="PF13192">
    <property type="entry name" value="Thioredoxin_3"/>
    <property type="match status" value="1"/>
</dbReference>
<dbReference type="Gene3D" id="3.50.50.60">
    <property type="entry name" value="FAD/NAD(P)-binding domain"/>
    <property type="match status" value="2"/>
</dbReference>
<evidence type="ECO:0000256" key="6">
    <source>
        <dbReference type="ARBA" id="ARBA00023284"/>
    </source>
</evidence>
<dbReference type="PRINTS" id="PR00469">
    <property type="entry name" value="PNDRDTASEII"/>
</dbReference>
<dbReference type="EMBL" id="DSRP01000236">
    <property type="protein sequence ID" value="HGG91982.1"/>
    <property type="molecule type" value="Genomic_DNA"/>
</dbReference>
<dbReference type="InterPro" id="IPR050097">
    <property type="entry name" value="Ferredoxin-NADP_redctase_2"/>
</dbReference>
<evidence type="ECO:0000259" key="7">
    <source>
        <dbReference type="Pfam" id="PF07992"/>
    </source>
</evidence>
<dbReference type="GO" id="GO:0016668">
    <property type="term" value="F:oxidoreductase activity, acting on a sulfur group of donors, NAD(P) as acceptor"/>
    <property type="evidence" value="ECO:0007669"/>
    <property type="project" value="UniProtKB-ARBA"/>
</dbReference>
<dbReference type="PRINTS" id="PR00368">
    <property type="entry name" value="FADPNR"/>
</dbReference>
<dbReference type="Gene3D" id="3.40.30.80">
    <property type="match status" value="1"/>
</dbReference>
<keyword evidence="3" id="KW-0274">FAD</keyword>
<dbReference type="PANTHER" id="PTHR48105">
    <property type="entry name" value="THIOREDOXIN REDUCTASE 1-RELATED-RELATED"/>
    <property type="match status" value="1"/>
</dbReference>
<reference evidence="9" key="1">
    <citation type="journal article" date="2020" name="mSystems">
        <title>Genome- and Community-Level Interaction Insights into Carbon Utilization and Element Cycling Functions of Hydrothermarchaeota in Hydrothermal Sediment.</title>
        <authorList>
            <person name="Zhou Z."/>
            <person name="Liu Y."/>
            <person name="Xu W."/>
            <person name="Pan J."/>
            <person name="Luo Z.H."/>
            <person name="Li M."/>
        </authorList>
    </citation>
    <scope>NUCLEOTIDE SEQUENCE [LARGE SCALE GENOMIC DNA]</scope>
    <source>
        <strain evidence="9">SpSt-413</strain>
    </source>
</reference>
<keyword evidence="6" id="KW-0676">Redox-active center</keyword>
<evidence type="ECO:0000313" key="9">
    <source>
        <dbReference type="EMBL" id="HGG91982.1"/>
    </source>
</evidence>
<proteinExistence type="inferred from homology"/>
<name>A0A7C3WJM3_9BACT</name>
<evidence type="ECO:0000256" key="5">
    <source>
        <dbReference type="ARBA" id="ARBA00023157"/>
    </source>
</evidence>
<feature type="domain" description="FAD/NAD(P)-binding" evidence="7">
    <location>
        <begin position="227"/>
        <end position="510"/>
    </location>
</feature>
<keyword evidence="2" id="KW-0285">Flavoprotein</keyword>
<protein>
    <submittedName>
        <fullName evidence="9">Thioredoxin reductase</fullName>
    </submittedName>
</protein>
<dbReference type="AlphaFoldDB" id="A0A7C3WJM3"/>
<evidence type="ECO:0000259" key="8">
    <source>
        <dbReference type="Pfam" id="PF13192"/>
    </source>
</evidence>
<gene>
    <name evidence="9" type="ORF">ENR59_03415</name>
</gene>
<keyword evidence="4" id="KW-0560">Oxidoreductase</keyword>
<evidence type="ECO:0000256" key="4">
    <source>
        <dbReference type="ARBA" id="ARBA00023002"/>
    </source>
</evidence>
<comment type="caution">
    <text evidence="9">The sequence shown here is derived from an EMBL/GenBank/DDBJ whole genome shotgun (WGS) entry which is preliminary data.</text>
</comment>
<dbReference type="InterPro" id="IPR008255">
    <property type="entry name" value="Pyr_nucl-diS_OxRdtase_2_AS"/>
</dbReference>
<accession>A0A7C3WJM3</accession>
<dbReference type="InterPro" id="IPR036249">
    <property type="entry name" value="Thioredoxin-like_sf"/>
</dbReference>
<evidence type="ECO:0000256" key="1">
    <source>
        <dbReference type="ARBA" id="ARBA00009333"/>
    </source>
</evidence>
<dbReference type="InterPro" id="IPR036188">
    <property type="entry name" value="FAD/NAD-bd_sf"/>
</dbReference>
<dbReference type="SUPFAM" id="SSF51905">
    <property type="entry name" value="FAD/NAD(P)-binding domain"/>
    <property type="match status" value="1"/>
</dbReference>
<keyword evidence="5" id="KW-1015">Disulfide bond</keyword>
<dbReference type="PROSITE" id="PS00573">
    <property type="entry name" value="PYRIDINE_REDOX_2"/>
    <property type="match status" value="1"/>
</dbReference>
<feature type="domain" description="Thioredoxin-like fold" evidence="8">
    <location>
        <begin position="128"/>
        <end position="205"/>
    </location>
</feature>
<organism evidence="9">
    <name type="scientific">Fundidesulfovibrio putealis</name>
    <dbReference type="NCBI Taxonomy" id="270496"/>
    <lineage>
        <taxon>Bacteria</taxon>
        <taxon>Pseudomonadati</taxon>
        <taxon>Thermodesulfobacteriota</taxon>
        <taxon>Desulfovibrionia</taxon>
        <taxon>Desulfovibrionales</taxon>
        <taxon>Desulfovibrionaceae</taxon>
        <taxon>Fundidesulfovibrio</taxon>
    </lineage>
</organism>
<dbReference type="InterPro" id="IPR012336">
    <property type="entry name" value="Thioredoxin-like_fold"/>
</dbReference>
<sequence>MPEQSRERLLELFKELKHPVALHLFGKEGVNDLFQTFARRFLADLARLTPLIGAHFHGPDDPLAAQYGVTSFPTLLVEPERYRIRFSGAPLGEEGRSFLEALLMASRRDSGLAEASRKALAELDQPRTVQVFVTPTCPYCPAQVVNAFRCAVERPDLVSASCVEIGQMPQLAQVFNVGSVPHTVYDNTLQTLGMEPEAQFVARLVTLRDASAHQAPTHAPGETIHVDCLILGAGPAGLTAGIYGGRAGLNCLILERAALGGQVSLTPVVENYPGYVNVAGLALTEIMAAQARQYCEIIQDPPLDVRADATGFTARTASLTVTARALILATGATWRKLGVPGEVEFFGHGVNYCATCDGYLYKGRKALVVGGGNTALTDALYLKNLGVDVTVVHRRDAFRAEKHLQDAVARADIPLLMNSRVEAILGTDKASGVRLRDAATGQTREEPTDAVFVAVGETPNTEQAVALGCALTKDGSIAVDARMRTSVPGVYAAGDVTGGIRQIVTAVGQGASAALAVFEDLAGREGAAASPASGGIATDQLP</sequence>
<comment type="similarity">
    <text evidence="1">Belongs to the class-II pyridine nucleotide-disulfide oxidoreductase family.</text>
</comment>